<feature type="domain" description="HPP transmembrane region" evidence="2">
    <location>
        <begin position="4"/>
        <end position="141"/>
    </location>
</feature>
<dbReference type="EMBL" id="SZVP01000011">
    <property type="protein sequence ID" value="TMM44077.1"/>
    <property type="molecule type" value="Genomic_DNA"/>
</dbReference>
<feature type="transmembrane region" description="Helical" evidence="1">
    <location>
        <begin position="82"/>
        <end position="98"/>
    </location>
</feature>
<feature type="transmembrane region" description="Helical" evidence="1">
    <location>
        <begin position="31"/>
        <end position="48"/>
    </location>
</feature>
<dbReference type="AlphaFoldDB" id="A0A8H2PLC7"/>
<keyword evidence="1" id="KW-1133">Transmembrane helix</keyword>
<feature type="transmembrane region" description="Helical" evidence="1">
    <location>
        <begin position="60"/>
        <end position="77"/>
    </location>
</feature>
<evidence type="ECO:0000313" key="3">
    <source>
        <dbReference type="EMBL" id="TMM44077.1"/>
    </source>
</evidence>
<feature type="transmembrane region" description="Helical" evidence="1">
    <location>
        <begin position="6"/>
        <end position="24"/>
    </location>
</feature>
<proteinExistence type="predicted"/>
<feature type="transmembrane region" description="Helical" evidence="1">
    <location>
        <begin position="118"/>
        <end position="137"/>
    </location>
</feature>
<dbReference type="PANTHER" id="PTHR33741:SF5">
    <property type="entry name" value="TRANSMEMBRANE PROTEIN DDB_G0269096-RELATED"/>
    <property type="match status" value="1"/>
</dbReference>
<protein>
    <submittedName>
        <fullName evidence="3">HPP family protein</fullName>
    </submittedName>
</protein>
<organism evidence="3 4">
    <name type="scientific">Colwellia ponticola</name>
    <dbReference type="NCBI Taxonomy" id="2304625"/>
    <lineage>
        <taxon>Bacteria</taxon>
        <taxon>Pseudomonadati</taxon>
        <taxon>Pseudomonadota</taxon>
        <taxon>Gammaproteobacteria</taxon>
        <taxon>Alteromonadales</taxon>
        <taxon>Colwelliaceae</taxon>
        <taxon>Colwellia</taxon>
    </lineage>
</organism>
<dbReference type="InterPro" id="IPR007065">
    <property type="entry name" value="HPP"/>
</dbReference>
<name>A0A8H2PLC7_9GAMM</name>
<dbReference type="Proteomes" id="UP000307702">
    <property type="component" value="Unassembled WGS sequence"/>
</dbReference>
<keyword evidence="4" id="KW-1185">Reference proteome</keyword>
<gene>
    <name evidence="3" type="ORF">FCS21_11815</name>
</gene>
<evidence type="ECO:0000256" key="1">
    <source>
        <dbReference type="SAM" id="Phobius"/>
    </source>
</evidence>
<dbReference type="Pfam" id="PF04982">
    <property type="entry name" value="TM_HPP"/>
    <property type="match status" value="1"/>
</dbReference>
<reference evidence="3 4" key="1">
    <citation type="submission" date="2019-05" db="EMBL/GenBank/DDBJ databases">
        <title>Colwellia ponticola sp. nov., isolated from seawater.</title>
        <authorList>
            <person name="Yoon J.-H."/>
        </authorList>
    </citation>
    <scope>NUCLEOTIDE SEQUENCE [LARGE SCALE GENOMIC DNA]</scope>
    <source>
        <strain evidence="3 4">OISW-25</strain>
    </source>
</reference>
<evidence type="ECO:0000313" key="4">
    <source>
        <dbReference type="Proteomes" id="UP000307702"/>
    </source>
</evidence>
<accession>A0A8H2PLC7</accession>
<sequence length="163" mass="16958">MNSMVMSIFAGVGAFLAIGLLSFLDSTLNEVALLMAPFGATAVLVFGVPSSPLAQPKNVIFGHLITAFVGVFFTQYIGVSPVTLALATGIAVSAMLMTKTTHPPAGANPLLIMLSGQSWGFLITPVLLGAIFIVLVGKSMQMLLVKWQTVKGNLSGKNLSGHP</sequence>
<keyword evidence="1" id="KW-0812">Transmembrane</keyword>
<keyword evidence="1" id="KW-0472">Membrane</keyword>
<dbReference type="PANTHER" id="PTHR33741">
    <property type="entry name" value="TRANSMEMBRANE PROTEIN DDB_G0269096-RELATED"/>
    <property type="match status" value="1"/>
</dbReference>
<dbReference type="OrthoDB" id="9811720at2"/>
<comment type="caution">
    <text evidence="3">The sequence shown here is derived from an EMBL/GenBank/DDBJ whole genome shotgun (WGS) entry which is preliminary data.</text>
</comment>
<evidence type="ECO:0000259" key="2">
    <source>
        <dbReference type="Pfam" id="PF04982"/>
    </source>
</evidence>
<dbReference type="RefSeq" id="WP_138623625.1">
    <property type="nucleotide sequence ID" value="NZ_SZVP01000011.1"/>
</dbReference>
<dbReference type="InterPro" id="IPR058581">
    <property type="entry name" value="TM_HPP"/>
</dbReference>